<dbReference type="Pfam" id="PF04951">
    <property type="entry name" value="Peptidase_M55"/>
    <property type="match status" value="1"/>
</dbReference>
<dbReference type="STRING" id="177437.HRM2_20040"/>
<dbReference type="eggNOG" id="COG2362">
    <property type="taxonomic scope" value="Bacteria"/>
</dbReference>
<dbReference type="Gene3D" id="3.30.1360.130">
    <property type="entry name" value="Dipeptide transport protein"/>
    <property type="match status" value="1"/>
</dbReference>
<dbReference type="SUPFAM" id="SSF63992">
    <property type="entry name" value="Dipeptide transport protein"/>
    <property type="match status" value="1"/>
</dbReference>
<dbReference type="AlphaFoldDB" id="C0QCM8"/>
<dbReference type="Gene3D" id="3.40.50.10780">
    <property type="entry name" value="Dipeptide transport protein"/>
    <property type="match status" value="1"/>
</dbReference>
<sequence length="262" mass="28711">MKFVIAVDCEGPACVVGNPGKALSASSDFMFARKQATFETNAAASALFDAGADQVIVWDSHGQGINLLIDDLDPRCQILLGKGFRSRFPGLDKTFTGVLMIGYHAMEGTKDAVLAHTYSSDAYKNIRVNGQTVGEMALDASVAGEMDVPLIFVASDNHGCDEALKSMPWIETIATKIGLGRNCALSKHPQMAQAEIYAGVQRAIKNISRMEPFRFNPPIRVEIQFKTILQSLKAIVYRRRGWKPVGPRTIEKKLASMLDWNC</sequence>
<organism evidence="1 2">
    <name type="scientific">Desulforapulum autotrophicum (strain ATCC 43914 / DSM 3382 / VKM B-1955 / HRM2)</name>
    <name type="common">Desulfobacterium autotrophicum</name>
    <dbReference type="NCBI Taxonomy" id="177437"/>
    <lineage>
        <taxon>Bacteria</taxon>
        <taxon>Pseudomonadati</taxon>
        <taxon>Thermodesulfobacteriota</taxon>
        <taxon>Desulfobacteria</taxon>
        <taxon>Desulfobacterales</taxon>
        <taxon>Desulfobacteraceae</taxon>
        <taxon>Desulforapulum</taxon>
    </lineage>
</organism>
<evidence type="ECO:0000313" key="2">
    <source>
        <dbReference type="Proteomes" id="UP000000442"/>
    </source>
</evidence>
<keyword evidence="2" id="KW-1185">Reference proteome</keyword>
<evidence type="ECO:0000313" key="1">
    <source>
        <dbReference type="EMBL" id="ACN15105.1"/>
    </source>
</evidence>
<dbReference type="RefSeq" id="WP_015903883.1">
    <property type="nucleotide sequence ID" value="NC_012108.1"/>
</dbReference>
<dbReference type="HOGENOM" id="CLU_086038_1_0_7"/>
<dbReference type="OrthoDB" id="9785420at2"/>
<protein>
    <submittedName>
        <fullName evidence="1">DppA1</fullName>
    </submittedName>
</protein>
<name>C0QCM8_DESAH</name>
<dbReference type="InterPro" id="IPR027476">
    <property type="entry name" value="DppA_N"/>
</dbReference>
<gene>
    <name evidence="1" type="primary">dppA1</name>
    <name evidence="1" type="ordered locus">HRM2_20040</name>
</gene>
<dbReference type="KEGG" id="dat:HRM2_20040"/>
<reference evidence="1 2" key="1">
    <citation type="journal article" date="2009" name="Environ. Microbiol.">
        <title>Genome sequence of Desulfobacterium autotrophicum HRM2, a marine sulfate reducer oxidizing organic carbon completely to carbon dioxide.</title>
        <authorList>
            <person name="Strittmatter A.W."/>
            <person name="Liesegang H."/>
            <person name="Rabus R."/>
            <person name="Decker I."/>
            <person name="Amann J."/>
            <person name="Andres S."/>
            <person name="Henne A."/>
            <person name="Fricke W.F."/>
            <person name="Martinez-Arias R."/>
            <person name="Bartels D."/>
            <person name="Goesmann A."/>
            <person name="Krause L."/>
            <person name="Puehler A."/>
            <person name="Klenk H.P."/>
            <person name="Richter M."/>
            <person name="Schuler M."/>
            <person name="Gloeckner F.O."/>
            <person name="Meyerdierks A."/>
            <person name="Gottschalk G."/>
            <person name="Amann R."/>
        </authorList>
    </citation>
    <scope>NUCLEOTIDE SEQUENCE [LARGE SCALE GENOMIC DNA]</scope>
    <source>
        <strain evidence="2">ATCC 43914 / DSM 3382 / HRM2</strain>
    </source>
</reference>
<dbReference type="InterPro" id="IPR036177">
    <property type="entry name" value="Peptidase_M55_sf"/>
</dbReference>
<dbReference type="EMBL" id="CP001087">
    <property type="protein sequence ID" value="ACN15105.1"/>
    <property type="molecule type" value="Genomic_DNA"/>
</dbReference>
<accession>C0QCM8</accession>
<dbReference type="Proteomes" id="UP000000442">
    <property type="component" value="Chromosome"/>
</dbReference>
<proteinExistence type="predicted"/>
<dbReference type="InterPro" id="IPR007035">
    <property type="entry name" value="Peptidase_M55"/>
</dbReference>